<organism evidence="3 4">
    <name type="scientific">Meganyctiphanes norvegica</name>
    <name type="common">Northern krill</name>
    <name type="synonym">Thysanopoda norvegica</name>
    <dbReference type="NCBI Taxonomy" id="48144"/>
    <lineage>
        <taxon>Eukaryota</taxon>
        <taxon>Metazoa</taxon>
        <taxon>Ecdysozoa</taxon>
        <taxon>Arthropoda</taxon>
        <taxon>Crustacea</taxon>
        <taxon>Multicrustacea</taxon>
        <taxon>Malacostraca</taxon>
        <taxon>Eumalacostraca</taxon>
        <taxon>Eucarida</taxon>
        <taxon>Euphausiacea</taxon>
        <taxon>Euphausiidae</taxon>
        <taxon>Meganyctiphanes</taxon>
    </lineage>
</organism>
<dbReference type="AlphaFoldDB" id="A0AAV2RIZ0"/>
<accession>A0AAV2RIZ0</accession>
<reference evidence="3 4" key="1">
    <citation type="submission" date="2024-05" db="EMBL/GenBank/DDBJ databases">
        <authorList>
            <person name="Wallberg A."/>
        </authorList>
    </citation>
    <scope>NUCLEOTIDE SEQUENCE [LARGE SCALE GENOMIC DNA]</scope>
</reference>
<dbReference type="InterPro" id="IPR036736">
    <property type="entry name" value="ACP-like_sf"/>
</dbReference>
<gene>
    <name evidence="3" type="ORF">MNOR_LOCUS24010</name>
</gene>
<feature type="domain" description="Carrier" evidence="2">
    <location>
        <begin position="1"/>
        <end position="73"/>
    </location>
</feature>
<dbReference type="Gene3D" id="1.10.1200.10">
    <property type="entry name" value="ACP-like"/>
    <property type="match status" value="1"/>
</dbReference>
<proteinExistence type="predicted"/>
<dbReference type="SUPFAM" id="SSF47336">
    <property type="entry name" value="ACP-like"/>
    <property type="match status" value="1"/>
</dbReference>
<dbReference type="PROSITE" id="PS50075">
    <property type="entry name" value="CARRIER"/>
    <property type="match status" value="1"/>
</dbReference>
<dbReference type="InterPro" id="IPR009081">
    <property type="entry name" value="PP-bd_ACP"/>
</dbReference>
<feature type="non-terminal residue" evidence="3">
    <location>
        <position position="1"/>
    </location>
</feature>
<evidence type="ECO:0000313" key="4">
    <source>
        <dbReference type="Proteomes" id="UP001497623"/>
    </source>
</evidence>
<name>A0AAV2RIZ0_MEGNR</name>
<keyword evidence="4" id="KW-1185">Reference proteome</keyword>
<dbReference type="Pfam" id="PF00550">
    <property type="entry name" value="PP-binding"/>
    <property type="match status" value="1"/>
</dbReference>
<dbReference type="Proteomes" id="UP001497623">
    <property type="component" value="Unassembled WGS sequence"/>
</dbReference>
<sequence>PIEIQVKRILCSTLGVDKNYDIMNKNFFALGGTSISSVRAIVRLRELGLELTLESFLKAPTIGDIVHDILKAKTMADVVNLFSPCLSPLPTSTGSKRSSFPHLDMHGKELESSEDEEDSSEATAATKFVLPALHPDIPSVVVAASGGRTGRRASQAIIPFKRPLRLNNLQTLPLSQAGDKTVVQDIVSKSFTYKNPLDIALGISRQSHMQMLESFWPRIIKDDLSFFIKDPKKGTVGVAINTNFFDEPQMSVPVCMEAVVEIHSQLEQSVRPVLQREEQHLSSTVGSNWLAGPAGAKNGWMHNVFLATHASLSPQDNVRLVVHLERELLRVANAKMFKGVFTINSNPLNQMVCEHYMGYSRQGSTKVSSFIYKDKKPFQTLPDDLLLIAMTKEL</sequence>
<evidence type="ECO:0000313" key="3">
    <source>
        <dbReference type="EMBL" id="CAL4123344.1"/>
    </source>
</evidence>
<feature type="region of interest" description="Disordered" evidence="1">
    <location>
        <begin position="91"/>
        <end position="121"/>
    </location>
</feature>
<comment type="caution">
    <text evidence="3">The sequence shown here is derived from an EMBL/GenBank/DDBJ whole genome shotgun (WGS) entry which is preliminary data.</text>
</comment>
<dbReference type="Gene3D" id="3.40.630.30">
    <property type="match status" value="1"/>
</dbReference>
<evidence type="ECO:0000259" key="2">
    <source>
        <dbReference type="PROSITE" id="PS50075"/>
    </source>
</evidence>
<protein>
    <recommendedName>
        <fullName evidence="2">Carrier domain-containing protein</fullName>
    </recommendedName>
</protein>
<evidence type="ECO:0000256" key="1">
    <source>
        <dbReference type="SAM" id="MobiDB-lite"/>
    </source>
</evidence>
<dbReference type="EMBL" id="CAXKWB010021663">
    <property type="protein sequence ID" value="CAL4123344.1"/>
    <property type="molecule type" value="Genomic_DNA"/>
</dbReference>